<feature type="compositionally biased region" description="Basic and acidic residues" evidence="1">
    <location>
        <begin position="125"/>
        <end position="135"/>
    </location>
</feature>
<dbReference type="InterPro" id="IPR045341">
    <property type="entry name" value="DUF6532"/>
</dbReference>
<evidence type="ECO:0000313" key="3">
    <source>
        <dbReference type="EMBL" id="KAF8884400.1"/>
    </source>
</evidence>
<feature type="compositionally biased region" description="Basic and acidic residues" evidence="1">
    <location>
        <begin position="38"/>
        <end position="59"/>
    </location>
</feature>
<dbReference type="EMBL" id="JADNYJ010000108">
    <property type="protein sequence ID" value="KAF8884400.1"/>
    <property type="molecule type" value="Genomic_DNA"/>
</dbReference>
<evidence type="ECO:0000256" key="1">
    <source>
        <dbReference type="SAM" id="MobiDB-lite"/>
    </source>
</evidence>
<protein>
    <recommendedName>
        <fullName evidence="2">DUF6532 domain-containing protein</fullName>
    </recommendedName>
</protein>
<organism evidence="3 4">
    <name type="scientific">Gymnopilus junonius</name>
    <name type="common">Spectacular rustgill mushroom</name>
    <name type="synonym">Gymnopilus spectabilis subsp. junonius</name>
    <dbReference type="NCBI Taxonomy" id="109634"/>
    <lineage>
        <taxon>Eukaryota</taxon>
        <taxon>Fungi</taxon>
        <taxon>Dikarya</taxon>
        <taxon>Basidiomycota</taxon>
        <taxon>Agaricomycotina</taxon>
        <taxon>Agaricomycetes</taxon>
        <taxon>Agaricomycetidae</taxon>
        <taxon>Agaricales</taxon>
        <taxon>Agaricineae</taxon>
        <taxon>Hymenogastraceae</taxon>
        <taxon>Gymnopilus</taxon>
    </lineage>
</organism>
<evidence type="ECO:0000313" key="4">
    <source>
        <dbReference type="Proteomes" id="UP000724874"/>
    </source>
</evidence>
<accession>A0A9P5NG77</accession>
<reference evidence="3" key="1">
    <citation type="submission" date="2020-11" db="EMBL/GenBank/DDBJ databases">
        <authorList>
            <consortium name="DOE Joint Genome Institute"/>
            <person name="Ahrendt S."/>
            <person name="Riley R."/>
            <person name="Andreopoulos W."/>
            <person name="LaButti K."/>
            <person name="Pangilinan J."/>
            <person name="Ruiz-duenas F.J."/>
            <person name="Barrasa J.M."/>
            <person name="Sanchez-Garcia M."/>
            <person name="Camarero S."/>
            <person name="Miyauchi S."/>
            <person name="Serrano A."/>
            <person name="Linde D."/>
            <person name="Babiker R."/>
            <person name="Drula E."/>
            <person name="Ayuso-Fernandez I."/>
            <person name="Pacheco R."/>
            <person name="Padilla G."/>
            <person name="Ferreira P."/>
            <person name="Barriuso J."/>
            <person name="Kellner H."/>
            <person name="Castanera R."/>
            <person name="Alfaro M."/>
            <person name="Ramirez L."/>
            <person name="Pisabarro A.G."/>
            <person name="Kuo A."/>
            <person name="Tritt A."/>
            <person name="Lipzen A."/>
            <person name="He G."/>
            <person name="Yan M."/>
            <person name="Ng V."/>
            <person name="Cullen D."/>
            <person name="Martin F."/>
            <person name="Rosso M.-N."/>
            <person name="Henrissat B."/>
            <person name="Hibbett D."/>
            <person name="Martinez A.T."/>
            <person name="Grigoriev I.V."/>
        </authorList>
    </citation>
    <scope>NUCLEOTIDE SEQUENCE</scope>
    <source>
        <strain evidence="3">AH 44721</strain>
    </source>
</reference>
<proteinExistence type="predicted"/>
<dbReference type="Pfam" id="PF20149">
    <property type="entry name" value="DUF6532"/>
    <property type="match status" value="1"/>
</dbReference>
<evidence type="ECO:0000259" key="2">
    <source>
        <dbReference type="Pfam" id="PF20149"/>
    </source>
</evidence>
<sequence>MPPKPSDAAARFQSIMSTRSKNKVAHPGQPDAPQKRRNREEMAEHRAQVAHARDAKKQANESNVHAAAAIKDRMRREDVECNAPQPATTQPMFRPPARASSAASDVADVAPLAEPSDENQNNNEPEPRAGEKDVVTIEGDPDDDGDDSDAYVPRDDDGGDESEVDVMNVHRRPRKRRRMNRSWSIWHDQGVAGIRGREAGRFPWQAKNDADDSLVRAGGFVGDGETDDVECLRGKVHGSHSRTFEESSARWRQEGEAQAPSRGAAAVFKEKLQPLIKILAGTQPPWGSLSVPQIQSLVDEVFDTGSYTVEHDDTWCDLVAYRLSNWRNSFRNYANEVVAGTCKSLRMPAIPQNNLRTEKFKRKGLFQNYLIVYTLAKAHFSEFEIIRDPRTLPSDEMPVGALILALQAVENAFKYWAEGQYNATAKFPFDANTYDDKRE</sequence>
<keyword evidence="4" id="KW-1185">Reference proteome</keyword>
<dbReference type="Proteomes" id="UP000724874">
    <property type="component" value="Unassembled WGS sequence"/>
</dbReference>
<feature type="region of interest" description="Disordered" evidence="1">
    <location>
        <begin position="16"/>
        <end position="163"/>
    </location>
</feature>
<feature type="compositionally biased region" description="Low complexity" evidence="1">
    <location>
        <begin position="95"/>
        <end position="111"/>
    </location>
</feature>
<feature type="compositionally biased region" description="Basic and acidic residues" evidence="1">
    <location>
        <begin position="70"/>
        <end position="79"/>
    </location>
</feature>
<comment type="caution">
    <text evidence="3">The sequence shown here is derived from an EMBL/GenBank/DDBJ whole genome shotgun (WGS) entry which is preliminary data.</text>
</comment>
<dbReference type="OrthoDB" id="3014170at2759"/>
<gene>
    <name evidence="3" type="ORF">CPB84DRAFT_1750395</name>
</gene>
<feature type="compositionally biased region" description="Acidic residues" evidence="1">
    <location>
        <begin position="139"/>
        <end position="149"/>
    </location>
</feature>
<feature type="domain" description="DUF6532" evidence="2">
    <location>
        <begin position="310"/>
        <end position="436"/>
    </location>
</feature>
<name>A0A9P5NG77_GYMJU</name>
<dbReference type="AlphaFoldDB" id="A0A9P5NG77"/>